<dbReference type="HOGENOM" id="CLU_835319_0_0_1"/>
<accession>A0A0D3KNF6</accession>
<name>A0A0D3KNF6_EMIH1</name>
<dbReference type="EnsemblProtists" id="EOD37291">
    <property type="protein sequence ID" value="EOD37291"/>
    <property type="gene ID" value="EMIHUDRAFT_454935"/>
</dbReference>
<dbReference type="Proteomes" id="UP000013827">
    <property type="component" value="Unassembled WGS sequence"/>
</dbReference>
<dbReference type="GeneID" id="17282561"/>
<dbReference type="AlphaFoldDB" id="A0A0D3KNF6"/>
<reference evidence="2" key="1">
    <citation type="journal article" date="2013" name="Nature">
        <title>Pan genome of the phytoplankton Emiliania underpins its global distribution.</title>
        <authorList>
            <person name="Read B.A."/>
            <person name="Kegel J."/>
            <person name="Klute M.J."/>
            <person name="Kuo A."/>
            <person name="Lefebvre S.C."/>
            <person name="Maumus F."/>
            <person name="Mayer C."/>
            <person name="Miller J."/>
            <person name="Monier A."/>
            <person name="Salamov A."/>
            <person name="Young J."/>
            <person name="Aguilar M."/>
            <person name="Claverie J.M."/>
            <person name="Frickenhaus S."/>
            <person name="Gonzalez K."/>
            <person name="Herman E.K."/>
            <person name="Lin Y.C."/>
            <person name="Napier J."/>
            <person name="Ogata H."/>
            <person name="Sarno A.F."/>
            <person name="Shmutz J."/>
            <person name="Schroeder D."/>
            <person name="de Vargas C."/>
            <person name="Verret F."/>
            <person name="von Dassow P."/>
            <person name="Valentin K."/>
            <person name="Van de Peer Y."/>
            <person name="Wheeler G."/>
            <person name="Dacks J.B."/>
            <person name="Delwiche C.F."/>
            <person name="Dyhrman S.T."/>
            <person name="Glockner G."/>
            <person name="John U."/>
            <person name="Richards T."/>
            <person name="Worden A.Z."/>
            <person name="Zhang X."/>
            <person name="Grigoriev I.V."/>
            <person name="Allen A.E."/>
            <person name="Bidle K."/>
            <person name="Borodovsky M."/>
            <person name="Bowler C."/>
            <person name="Brownlee C."/>
            <person name="Cock J.M."/>
            <person name="Elias M."/>
            <person name="Gladyshev V.N."/>
            <person name="Groth M."/>
            <person name="Guda C."/>
            <person name="Hadaegh A."/>
            <person name="Iglesias-Rodriguez M.D."/>
            <person name="Jenkins J."/>
            <person name="Jones B.M."/>
            <person name="Lawson T."/>
            <person name="Leese F."/>
            <person name="Lindquist E."/>
            <person name="Lobanov A."/>
            <person name="Lomsadze A."/>
            <person name="Malik S.B."/>
            <person name="Marsh M.E."/>
            <person name="Mackinder L."/>
            <person name="Mock T."/>
            <person name="Mueller-Roeber B."/>
            <person name="Pagarete A."/>
            <person name="Parker M."/>
            <person name="Probert I."/>
            <person name="Quesneville H."/>
            <person name="Raines C."/>
            <person name="Rensing S.A."/>
            <person name="Riano-Pachon D.M."/>
            <person name="Richier S."/>
            <person name="Rokitta S."/>
            <person name="Shiraiwa Y."/>
            <person name="Soanes D.M."/>
            <person name="van der Giezen M."/>
            <person name="Wahlund T.M."/>
            <person name="Williams B."/>
            <person name="Wilson W."/>
            <person name="Wolfe G."/>
            <person name="Wurch L.L."/>
        </authorList>
    </citation>
    <scope>NUCLEOTIDE SEQUENCE</scope>
</reference>
<reference evidence="1" key="2">
    <citation type="submission" date="2024-10" db="UniProtKB">
        <authorList>
            <consortium name="EnsemblProtists"/>
        </authorList>
    </citation>
    <scope>IDENTIFICATION</scope>
</reference>
<keyword evidence="2" id="KW-1185">Reference proteome</keyword>
<organism evidence="1 2">
    <name type="scientific">Emiliania huxleyi (strain CCMP1516)</name>
    <dbReference type="NCBI Taxonomy" id="280463"/>
    <lineage>
        <taxon>Eukaryota</taxon>
        <taxon>Haptista</taxon>
        <taxon>Haptophyta</taxon>
        <taxon>Prymnesiophyceae</taxon>
        <taxon>Isochrysidales</taxon>
        <taxon>Noelaerhabdaceae</taxon>
        <taxon>Emiliania</taxon>
    </lineage>
</organism>
<evidence type="ECO:0008006" key="3">
    <source>
        <dbReference type="Google" id="ProtNLM"/>
    </source>
</evidence>
<protein>
    <recommendedName>
        <fullName evidence="3">FDX-ACB domain-containing protein</fullName>
    </recommendedName>
</protein>
<dbReference type="PaxDb" id="2903-EOD37291"/>
<dbReference type="KEGG" id="ehx:EMIHUDRAFT_454935"/>
<proteinExistence type="predicted"/>
<dbReference type="RefSeq" id="XP_005789720.1">
    <property type="nucleotide sequence ID" value="XM_005789663.1"/>
</dbReference>
<evidence type="ECO:0000313" key="2">
    <source>
        <dbReference type="Proteomes" id="UP000013827"/>
    </source>
</evidence>
<evidence type="ECO:0000313" key="1">
    <source>
        <dbReference type="EnsemblProtists" id="EOD37291"/>
    </source>
</evidence>
<sequence length="333" mass="35630">MGRGQGPHLHEQDFGRTIRGTGVAGAAARSLEAQIGWIASAVESKAAADDPAALAGIPAPFERTSCFACVPPEDRAWWRFLVPPEWVPPLLVEVRLPSGLLLLAPPPPGSAGTYLRCSIPKSEASARDLAYCSQCGRTNCQCSVKTQLARDFGQLSRRLSFNRRNTVRRVQLDDPGAWAAHLESMAGARLQGVRFEQGVRPPVVHSISDASPLRGVISPGAIVAFVGESTDCAAMDGDALDAALRAHAESERRTLHWIAAADIPDVLASIAEREASLVTVKVRTSWTPQREVDYRTRLALPSGKRATPQEIEAATAELSLQLANLGRVAPGEA</sequence>